<organism evidence="3 4">
    <name type="scientific">Mycobacterium paraffinicum</name>
    <dbReference type="NCBI Taxonomy" id="53378"/>
    <lineage>
        <taxon>Bacteria</taxon>
        <taxon>Bacillati</taxon>
        <taxon>Actinomycetota</taxon>
        <taxon>Actinomycetes</taxon>
        <taxon>Mycobacteriales</taxon>
        <taxon>Mycobacteriaceae</taxon>
        <taxon>Mycobacterium</taxon>
    </lineage>
</organism>
<reference evidence="4" key="1">
    <citation type="journal article" date="2019" name="Int. J. Syst. Evol. Microbiol.">
        <title>The Global Catalogue of Microorganisms (GCM) 10K type strain sequencing project: providing services to taxonomists for standard genome sequencing and annotation.</title>
        <authorList>
            <consortium name="The Broad Institute Genomics Platform"/>
            <consortium name="The Broad Institute Genome Sequencing Center for Infectious Disease"/>
            <person name="Wu L."/>
            <person name="Ma J."/>
        </authorList>
    </citation>
    <scope>NUCLEOTIDE SEQUENCE [LARGE SCALE GENOMIC DNA]</scope>
    <source>
        <strain evidence="4">JCM 17782</strain>
    </source>
</reference>
<keyword evidence="2" id="KW-0732">Signal</keyword>
<gene>
    <name evidence="3" type="ORF">GCM10023161_23970</name>
</gene>
<protein>
    <recommendedName>
        <fullName evidence="5">Secreted protein</fullName>
    </recommendedName>
</protein>
<feature type="chain" id="PRO_5045235237" description="Secreted protein" evidence="2">
    <location>
        <begin position="33"/>
        <end position="110"/>
    </location>
</feature>
<comment type="caution">
    <text evidence="3">The sequence shown here is derived from an EMBL/GenBank/DDBJ whole genome shotgun (WGS) entry which is preliminary data.</text>
</comment>
<dbReference type="PROSITE" id="PS51257">
    <property type="entry name" value="PROKAR_LIPOPROTEIN"/>
    <property type="match status" value="1"/>
</dbReference>
<dbReference type="Proteomes" id="UP001501417">
    <property type="component" value="Unassembled WGS sequence"/>
</dbReference>
<evidence type="ECO:0000256" key="1">
    <source>
        <dbReference type="SAM" id="MobiDB-lite"/>
    </source>
</evidence>
<evidence type="ECO:0000256" key="2">
    <source>
        <dbReference type="SAM" id="SignalP"/>
    </source>
</evidence>
<proteinExistence type="predicted"/>
<feature type="region of interest" description="Disordered" evidence="1">
    <location>
        <begin position="76"/>
        <end position="95"/>
    </location>
</feature>
<evidence type="ECO:0000313" key="4">
    <source>
        <dbReference type="Proteomes" id="UP001501417"/>
    </source>
</evidence>
<evidence type="ECO:0000313" key="3">
    <source>
        <dbReference type="EMBL" id="GAA4541476.1"/>
    </source>
</evidence>
<feature type="signal peptide" evidence="2">
    <location>
        <begin position="1"/>
        <end position="32"/>
    </location>
</feature>
<accession>A0ABP8RLY6</accession>
<sequence length="110" mass="11214">MKRLTAGWAATLIISGGSGLACLALGAGAAQANPPGCSQYSACWCPGQRLPAGGNVVGAWDMNACHDYHFSDENYPPGPHMQAETGPAPRDPSCPPWATIFSGPAQCGGL</sequence>
<keyword evidence="4" id="KW-1185">Reference proteome</keyword>
<dbReference type="EMBL" id="BAABGF010000030">
    <property type="protein sequence ID" value="GAA4541476.1"/>
    <property type="molecule type" value="Genomic_DNA"/>
</dbReference>
<evidence type="ECO:0008006" key="5">
    <source>
        <dbReference type="Google" id="ProtNLM"/>
    </source>
</evidence>
<name>A0ABP8RLY6_9MYCO</name>